<proteinExistence type="predicted"/>
<accession>A0A2I3CDG9</accession>
<dbReference type="Proteomes" id="UP000016714">
    <property type="component" value="Chromosome 1"/>
</dbReference>
<evidence type="ECO:0000313" key="2">
    <source>
        <dbReference type="EMBL" id="AGV18121.1"/>
    </source>
</evidence>
<evidence type="ECO:0000256" key="1">
    <source>
        <dbReference type="SAM" id="Phobius"/>
    </source>
</evidence>
<sequence length="39" mass="4359">MLKNWAEYAMYLSHYGATMIFGTIIVQAKIILVQASAPN</sequence>
<gene>
    <name evidence="2" type="ORF">N646_2309</name>
</gene>
<dbReference type="HOGENOM" id="CLU_3318864_0_0_6"/>
<keyword evidence="1" id="KW-0812">Transmembrane</keyword>
<dbReference type="EMBL" id="CP006718">
    <property type="protein sequence ID" value="AGV18121.1"/>
    <property type="molecule type" value="Genomic_DNA"/>
</dbReference>
<feature type="transmembrane region" description="Helical" evidence="1">
    <location>
        <begin position="12"/>
        <end position="32"/>
    </location>
</feature>
<organism evidence="2 3">
    <name type="scientific">Vibrio alginolyticus (strain ATCC 17749 / DSM 2171 / NBRC 15630 / NCIMB 1903 / NCTC 12160 / XII-53)</name>
    <dbReference type="NCBI Taxonomy" id="1219076"/>
    <lineage>
        <taxon>Bacteria</taxon>
        <taxon>Pseudomonadati</taxon>
        <taxon>Pseudomonadota</taxon>
        <taxon>Gammaproteobacteria</taxon>
        <taxon>Vibrionales</taxon>
        <taxon>Vibrionaceae</taxon>
        <taxon>Vibrio</taxon>
    </lineage>
</organism>
<dbReference type="AlphaFoldDB" id="A0A2I3CDG9"/>
<evidence type="ECO:0000313" key="3">
    <source>
        <dbReference type="Proteomes" id="UP000016714"/>
    </source>
</evidence>
<protein>
    <submittedName>
        <fullName evidence="2">Uncharacterized protein</fullName>
    </submittedName>
</protein>
<keyword evidence="1" id="KW-1133">Transmembrane helix</keyword>
<name>A0A2I3CDG9_VIBAX</name>
<dbReference type="KEGG" id="vag:N646_2309"/>
<keyword evidence="1" id="KW-0472">Membrane</keyword>
<reference evidence="2 3" key="1">
    <citation type="journal article" date="2015" name="Genome Announc.">
        <title>Complete genome sequence of Vibrio alginolyticus ATCC 17749.</title>
        <authorList>
            <person name="Liu X.F."/>
            <person name="Cao Y."/>
            <person name="Zhang H.L."/>
            <person name="Chen Y.J."/>
            <person name="Hu C.J."/>
        </authorList>
    </citation>
    <scope>NUCLEOTIDE SEQUENCE [LARGE SCALE GENOMIC DNA]</scope>
    <source>
        <strain evidence="3">ATCC 17749 / DSM 2171 / NBRC 15630 / NCIMB 1903 / NCTC 12160 / XII-53</strain>
    </source>
</reference>